<keyword evidence="4 5" id="KW-0472">Membrane</keyword>
<protein>
    <recommendedName>
        <fullName evidence="8">Membrane transporter</fullName>
    </recommendedName>
</protein>
<gene>
    <name evidence="6" type="ORF">PMAYCL1PPCAC_31413</name>
</gene>
<dbReference type="EMBL" id="BTRK01000006">
    <property type="protein sequence ID" value="GMR61218.1"/>
    <property type="molecule type" value="Genomic_DNA"/>
</dbReference>
<organism evidence="6 7">
    <name type="scientific">Pristionchus mayeri</name>
    <dbReference type="NCBI Taxonomy" id="1317129"/>
    <lineage>
        <taxon>Eukaryota</taxon>
        <taxon>Metazoa</taxon>
        <taxon>Ecdysozoa</taxon>
        <taxon>Nematoda</taxon>
        <taxon>Chromadorea</taxon>
        <taxon>Rhabditida</taxon>
        <taxon>Rhabditina</taxon>
        <taxon>Diplogasteromorpha</taxon>
        <taxon>Diplogasteroidea</taxon>
        <taxon>Neodiplogasteridae</taxon>
        <taxon>Pristionchus</taxon>
    </lineage>
</organism>
<dbReference type="Gene3D" id="1.20.1250.20">
    <property type="entry name" value="MFS general substrate transporter like domains"/>
    <property type="match status" value="1"/>
</dbReference>
<evidence type="ECO:0000256" key="5">
    <source>
        <dbReference type="SAM" id="Phobius"/>
    </source>
</evidence>
<dbReference type="GO" id="GO:0008521">
    <property type="term" value="F:acetyl-CoA transmembrane transporter activity"/>
    <property type="evidence" value="ECO:0007669"/>
    <property type="project" value="InterPro"/>
</dbReference>
<dbReference type="GO" id="GO:0035348">
    <property type="term" value="P:acetyl-CoA transmembrane transport"/>
    <property type="evidence" value="ECO:0007669"/>
    <property type="project" value="InterPro"/>
</dbReference>
<name>A0AAN5DCY5_9BILA</name>
<comment type="subcellular location">
    <subcellularLocation>
        <location evidence="1">Membrane</location>
        <topology evidence="1">Multi-pass membrane protein</topology>
    </subcellularLocation>
</comment>
<dbReference type="AlphaFoldDB" id="A0AAN5DCY5"/>
<feature type="transmembrane region" description="Helical" evidence="5">
    <location>
        <begin position="198"/>
        <end position="222"/>
    </location>
</feature>
<keyword evidence="2 5" id="KW-0812">Transmembrane</keyword>
<dbReference type="Pfam" id="PF13000">
    <property type="entry name" value="Acatn"/>
    <property type="match status" value="2"/>
</dbReference>
<evidence type="ECO:0000256" key="3">
    <source>
        <dbReference type="ARBA" id="ARBA00022989"/>
    </source>
</evidence>
<dbReference type="PANTHER" id="PTHR12778:SF9">
    <property type="entry name" value="ACETYL-COENZYME A TRANSPORTER 1"/>
    <property type="match status" value="1"/>
</dbReference>
<dbReference type="PANTHER" id="PTHR12778">
    <property type="entry name" value="SOLUTE CARRIER FAMILY 33 ACETYL-COA TRANSPORTER -RELATED"/>
    <property type="match status" value="1"/>
</dbReference>
<accession>A0AAN5DCY5</accession>
<feature type="transmembrane region" description="Helical" evidence="5">
    <location>
        <begin position="90"/>
        <end position="110"/>
    </location>
</feature>
<evidence type="ECO:0000256" key="1">
    <source>
        <dbReference type="ARBA" id="ARBA00004141"/>
    </source>
</evidence>
<sequence length="512" mass="57726">KKSWWRRTREELKGDFSSIALLLFLYMLQGVPLGIIAAMPLMLQERGISFSEQAVFSLAYWPFSLKLLWAPIVDSLYFRAMGKRKSWLVPCQYLIGIFMLVLSYEVNAVIGDPKSGIRPDVYALLMIFLPLNFLAATQDIAVDGWALTILSRKNVGYASTCNAAGQTAGSFLGNVLFLTLESKNFANRFRETPLDHGFVDLAGFVFFWGCVFVVSTTLVWIFKKEVDNQAVDVESPADEEGELELGVIETYSMLWKILMLRPMIWMITIYLTGKFAFAATDGITSLRLIKMGMPKDTLAQFGMFRTMIQIMLPWIVGSWTAGPRPLNIFLIAYPIRIMIGIALAGLIYFSTNLRVPGSKDFYMSFYIIWAVAYVIRQIGMSSMFVSSTAFNAQISDPRIGGTYMTLLNTLNNMGGNWPVTLILSITDTFTWKNCYPPIHHNSTVSSVLYSCSTEATEAQCAAAGNTCDVHIDGYYFGVALCTVVGLIWYKLMFSKIKYIQEIPREEWRIIKQ</sequence>
<dbReference type="InterPro" id="IPR024371">
    <property type="entry name" value="AcetylCoA_trans_1-like"/>
</dbReference>
<feature type="transmembrane region" description="Helical" evidence="5">
    <location>
        <begin position="122"/>
        <end position="142"/>
    </location>
</feature>
<evidence type="ECO:0000256" key="2">
    <source>
        <dbReference type="ARBA" id="ARBA00022692"/>
    </source>
</evidence>
<evidence type="ECO:0008006" key="8">
    <source>
        <dbReference type="Google" id="ProtNLM"/>
    </source>
</evidence>
<evidence type="ECO:0000313" key="7">
    <source>
        <dbReference type="Proteomes" id="UP001328107"/>
    </source>
</evidence>
<feature type="transmembrane region" description="Helical" evidence="5">
    <location>
        <begin position="328"/>
        <end position="349"/>
    </location>
</feature>
<keyword evidence="3 5" id="KW-1133">Transmembrane helix</keyword>
<feature type="transmembrane region" description="Helical" evidence="5">
    <location>
        <begin position="361"/>
        <end position="379"/>
    </location>
</feature>
<proteinExistence type="predicted"/>
<feature type="transmembrane region" description="Helical" evidence="5">
    <location>
        <begin position="20"/>
        <end position="39"/>
    </location>
</feature>
<feature type="transmembrane region" description="Helical" evidence="5">
    <location>
        <begin position="263"/>
        <end position="286"/>
    </location>
</feature>
<feature type="transmembrane region" description="Helical" evidence="5">
    <location>
        <begin position="59"/>
        <end position="78"/>
    </location>
</feature>
<feature type="non-terminal residue" evidence="6">
    <location>
        <position position="1"/>
    </location>
</feature>
<dbReference type="Proteomes" id="UP001328107">
    <property type="component" value="Unassembled WGS sequence"/>
</dbReference>
<dbReference type="InterPro" id="IPR004752">
    <property type="entry name" value="AmpG_permease/AT-1"/>
</dbReference>
<feature type="transmembrane region" description="Helical" evidence="5">
    <location>
        <begin position="473"/>
        <end position="491"/>
    </location>
</feature>
<evidence type="ECO:0000256" key="4">
    <source>
        <dbReference type="ARBA" id="ARBA00023136"/>
    </source>
</evidence>
<dbReference type="InterPro" id="IPR036259">
    <property type="entry name" value="MFS_trans_sf"/>
</dbReference>
<comment type="caution">
    <text evidence="6">The sequence shown here is derived from an EMBL/GenBank/DDBJ whole genome shotgun (WGS) entry which is preliminary data.</text>
</comment>
<reference evidence="7" key="1">
    <citation type="submission" date="2022-10" db="EMBL/GenBank/DDBJ databases">
        <title>Genome assembly of Pristionchus species.</title>
        <authorList>
            <person name="Yoshida K."/>
            <person name="Sommer R.J."/>
        </authorList>
    </citation>
    <scope>NUCLEOTIDE SEQUENCE [LARGE SCALE GENOMIC DNA]</scope>
    <source>
        <strain evidence="7">RS5460</strain>
    </source>
</reference>
<keyword evidence="7" id="KW-1185">Reference proteome</keyword>
<dbReference type="SUPFAM" id="SSF103473">
    <property type="entry name" value="MFS general substrate transporter"/>
    <property type="match status" value="1"/>
</dbReference>
<evidence type="ECO:0000313" key="6">
    <source>
        <dbReference type="EMBL" id="GMR61218.1"/>
    </source>
</evidence>
<dbReference type="GO" id="GO:0016020">
    <property type="term" value="C:membrane"/>
    <property type="evidence" value="ECO:0007669"/>
    <property type="project" value="UniProtKB-SubCell"/>
</dbReference>
<feature type="transmembrane region" description="Helical" evidence="5">
    <location>
        <begin position="298"/>
        <end position="316"/>
    </location>
</feature>